<dbReference type="PANTHER" id="PTHR43072:SF60">
    <property type="entry name" value="L-2,4-DIAMINOBUTYRIC ACID ACETYLTRANSFERASE"/>
    <property type="match status" value="1"/>
</dbReference>
<dbReference type="KEGG" id="pmar:B0X71_02415"/>
<keyword evidence="3" id="KW-1185">Reference proteome</keyword>
<feature type="domain" description="N-acetyltransferase" evidence="1">
    <location>
        <begin position="102"/>
        <end position="267"/>
    </location>
</feature>
<evidence type="ECO:0000313" key="2">
    <source>
        <dbReference type="EMBL" id="AQQ52088.1"/>
    </source>
</evidence>
<keyword evidence="2" id="KW-0808">Transferase</keyword>
<dbReference type="Pfam" id="PF00583">
    <property type="entry name" value="Acetyltransf_1"/>
    <property type="match status" value="1"/>
</dbReference>
<organism evidence="2 3">
    <name type="scientific">Planococcus lenghuensis</name>
    <dbReference type="NCBI Taxonomy" id="2213202"/>
    <lineage>
        <taxon>Bacteria</taxon>
        <taxon>Bacillati</taxon>
        <taxon>Bacillota</taxon>
        <taxon>Bacilli</taxon>
        <taxon>Bacillales</taxon>
        <taxon>Caryophanaceae</taxon>
        <taxon>Planococcus</taxon>
    </lineage>
</organism>
<name>A0A1Q2KV38_9BACL</name>
<dbReference type="InterPro" id="IPR016181">
    <property type="entry name" value="Acyl_CoA_acyltransferase"/>
</dbReference>
<dbReference type="InterPro" id="IPR056079">
    <property type="entry name" value="DUF7662"/>
</dbReference>
<dbReference type="SUPFAM" id="SSF55729">
    <property type="entry name" value="Acyl-CoA N-acyltransferases (Nat)"/>
    <property type="match status" value="1"/>
</dbReference>
<dbReference type="CDD" id="cd04301">
    <property type="entry name" value="NAT_SF"/>
    <property type="match status" value="1"/>
</dbReference>
<dbReference type="PROSITE" id="PS51186">
    <property type="entry name" value="GNAT"/>
    <property type="match status" value="1"/>
</dbReference>
<dbReference type="RefSeq" id="WP_077587959.1">
    <property type="nucleotide sequence ID" value="NZ_CP019640.1"/>
</dbReference>
<dbReference type="Pfam" id="PF24698">
    <property type="entry name" value="DUF7662"/>
    <property type="match status" value="1"/>
</dbReference>
<dbReference type="EMBL" id="CP019640">
    <property type="protein sequence ID" value="AQQ52088.1"/>
    <property type="molecule type" value="Genomic_DNA"/>
</dbReference>
<dbReference type="PANTHER" id="PTHR43072">
    <property type="entry name" value="N-ACETYLTRANSFERASE"/>
    <property type="match status" value="1"/>
</dbReference>
<dbReference type="AlphaFoldDB" id="A0A1Q2KV38"/>
<dbReference type="InterPro" id="IPR000182">
    <property type="entry name" value="GNAT_dom"/>
</dbReference>
<proteinExistence type="predicted"/>
<protein>
    <submittedName>
        <fullName evidence="2">GNAT family N-acetyltransferase</fullName>
    </submittedName>
</protein>
<evidence type="ECO:0000313" key="3">
    <source>
        <dbReference type="Proteomes" id="UP000188184"/>
    </source>
</evidence>
<sequence length="267" mass="30004">MGNNPEKKYLSLAAYFRNAVNNRIILTFQEIEQIIGHQLPNAAYLNKSWWKKTKPPAKHFHAWTRAGYAVEDVEPGGRVIFVRTDDSQRQPGQTGGLERDTVLVRSAEPDDARSVIDLQRRVEAASSYMLYSRDERNTSTQNMRKQLAEWKKSGTSLVLIAILNGRQAGYLFFIGNSAKRAAHRAAIVVGVLPEFQGRGIGQALLKKAEESASHRQVSRLELTVAAENKAAIHLYEKAGYMVEGTRRHALLIDGQLQDELYMAKLLD</sequence>
<dbReference type="GO" id="GO:0016747">
    <property type="term" value="F:acyltransferase activity, transferring groups other than amino-acyl groups"/>
    <property type="evidence" value="ECO:0007669"/>
    <property type="project" value="InterPro"/>
</dbReference>
<dbReference type="OrthoDB" id="9773249at2"/>
<dbReference type="Proteomes" id="UP000188184">
    <property type="component" value="Chromosome"/>
</dbReference>
<evidence type="ECO:0000259" key="1">
    <source>
        <dbReference type="PROSITE" id="PS51186"/>
    </source>
</evidence>
<accession>A0A1Q2KV38</accession>
<reference evidence="2 3" key="1">
    <citation type="submission" date="2017-02" db="EMBL/GenBank/DDBJ databases">
        <title>The complete genomic sequence of a novel cold adapted crude oil-degrading bacterium Planococcus qaidamina Y42.</title>
        <authorList>
            <person name="Yang R."/>
        </authorList>
    </citation>
    <scope>NUCLEOTIDE SEQUENCE [LARGE SCALE GENOMIC DNA]</scope>
    <source>
        <strain evidence="2 3">Y42</strain>
    </source>
</reference>
<dbReference type="Gene3D" id="3.40.630.30">
    <property type="match status" value="1"/>
</dbReference>
<gene>
    <name evidence="2" type="ORF">B0X71_02415</name>
</gene>